<dbReference type="CDD" id="cd24082">
    <property type="entry name" value="ASKHA_NBD_GspK-like"/>
    <property type="match status" value="1"/>
</dbReference>
<comment type="caution">
    <text evidence="2">The sequence shown here is derived from an EMBL/GenBank/DDBJ whole genome shotgun (WGS) entry which is preliminary data.</text>
</comment>
<reference evidence="2 3" key="1">
    <citation type="submission" date="2024-07" db="EMBL/GenBank/DDBJ databases">
        <title>Marimonas sp.nov., isolated from tidal-flat sediment.</title>
        <authorList>
            <person name="Jayan J.N."/>
            <person name="Lee S.S."/>
        </authorList>
    </citation>
    <scope>NUCLEOTIDE SEQUENCE [LARGE SCALE GENOMIC DNA]</scope>
    <source>
        <strain evidence="2 3">MJW-29</strain>
    </source>
</reference>
<evidence type="ECO:0000259" key="1">
    <source>
        <dbReference type="Pfam" id="PF01869"/>
    </source>
</evidence>
<dbReference type="SUPFAM" id="SSF53067">
    <property type="entry name" value="Actin-like ATPase domain"/>
    <property type="match status" value="2"/>
</dbReference>
<accession>A0ABV3RQ39</accession>
<protein>
    <submittedName>
        <fullName evidence="2">BadF/BadG/BcrA/BcrD ATPase family protein</fullName>
    </submittedName>
</protein>
<dbReference type="RefSeq" id="WP_367878775.1">
    <property type="nucleotide sequence ID" value="NZ_JBFNXX010000012.1"/>
</dbReference>
<dbReference type="PANTHER" id="PTHR43190:SF3">
    <property type="entry name" value="N-ACETYL-D-GLUCOSAMINE KINASE"/>
    <property type="match status" value="1"/>
</dbReference>
<dbReference type="InterPro" id="IPR052519">
    <property type="entry name" value="Euk-type_GlcNAc_Kinase"/>
</dbReference>
<evidence type="ECO:0000313" key="2">
    <source>
        <dbReference type="EMBL" id="MEW9921075.1"/>
    </source>
</evidence>
<dbReference type="Proteomes" id="UP001556098">
    <property type="component" value="Unassembled WGS sequence"/>
</dbReference>
<dbReference type="EMBL" id="JBFNXX010000012">
    <property type="protein sequence ID" value="MEW9921075.1"/>
    <property type="molecule type" value="Genomic_DNA"/>
</dbReference>
<name>A0ABV3RQ39_9RHOB</name>
<feature type="domain" description="ATPase BadF/BadG/BcrA/BcrD type" evidence="1">
    <location>
        <begin position="13"/>
        <end position="254"/>
    </location>
</feature>
<gene>
    <name evidence="2" type="ORF">AB2B41_15790</name>
</gene>
<dbReference type="InterPro" id="IPR043129">
    <property type="entry name" value="ATPase_NBD"/>
</dbReference>
<keyword evidence="3" id="KW-1185">Reference proteome</keyword>
<organism evidence="2 3">
    <name type="scientific">Sulfitobacter sediminis</name>
    <dbReference type="NCBI Taxonomy" id="3234186"/>
    <lineage>
        <taxon>Bacteria</taxon>
        <taxon>Pseudomonadati</taxon>
        <taxon>Pseudomonadota</taxon>
        <taxon>Alphaproteobacteria</taxon>
        <taxon>Rhodobacterales</taxon>
        <taxon>Roseobacteraceae</taxon>
        <taxon>Sulfitobacter</taxon>
    </lineage>
</organism>
<dbReference type="Pfam" id="PF01869">
    <property type="entry name" value="BcrAD_BadFG"/>
    <property type="match status" value="1"/>
</dbReference>
<dbReference type="Gene3D" id="3.30.420.40">
    <property type="match status" value="2"/>
</dbReference>
<proteinExistence type="predicted"/>
<sequence length="294" mass="29868">MNTRNDTVIVAADGGGTGCRAAAGTLSQGVLGEARGGPGNVHSDFDAAIANLTGAIAAALAKAGLEETPLDRITAHLGVAGAHSEVEMAQVVAGLPYGRVSVTGDRATSVRGVLGEADGYVVALGTGTIVARQHALEMRTVGGWGFDLSDQASGAWLGHRLLREAVLAEDGLQAHTDLTRRALEDKGGLIATVHFSATATPGDYAPLARPVIEAAKDGDEIAQGLMREGAAYIETGLTTLGFQPGDRLALAGGVGPHYAAYLPAHMTRNLVQPKGTALDGAFAMACAAARDAAR</sequence>
<dbReference type="InterPro" id="IPR002731">
    <property type="entry name" value="ATPase_BadF"/>
</dbReference>
<dbReference type="PANTHER" id="PTHR43190">
    <property type="entry name" value="N-ACETYL-D-GLUCOSAMINE KINASE"/>
    <property type="match status" value="1"/>
</dbReference>
<evidence type="ECO:0000313" key="3">
    <source>
        <dbReference type="Proteomes" id="UP001556098"/>
    </source>
</evidence>